<dbReference type="GO" id="GO:0005739">
    <property type="term" value="C:mitochondrion"/>
    <property type="evidence" value="ECO:0007669"/>
    <property type="project" value="InterPro"/>
</dbReference>
<dbReference type="AlphaFoldDB" id="E0VX58"/>
<dbReference type="Gene3D" id="1.10.1900.20">
    <property type="entry name" value="Ribosomal protein L20"/>
    <property type="match status" value="1"/>
</dbReference>
<evidence type="ECO:0000313" key="6">
    <source>
        <dbReference type="EMBL" id="EEB17964.1"/>
    </source>
</evidence>
<keyword evidence="2 4" id="KW-0689">Ribosomal protein</keyword>
<dbReference type="InParanoid" id="E0VX58"/>
<dbReference type="PANTHER" id="PTHR10986">
    <property type="entry name" value="39S RIBOSOMAL PROTEIN L20"/>
    <property type="match status" value="1"/>
</dbReference>
<dbReference type="CTD" id="8235999"/>
<dbReference type="HOGENOM" id="CLU_704588_0_0_1"/>
<reference evidence="7" key="3">
    <citation type="submission" date="2021-02" db="UniProtKB">
        <authorList>
            <consortium name="EnsemblMetazoa"/>
        </authorList>
    </citation>
    <scope>IDENTIFICATION</scope>
    <source>
        <strain evidence="7">USDA</strain>
    </source>
</reference>
<dbReference type="GO" id="GO:0003735">
    <property type="term" value="F:structural constituent of ribosome"/>
    <property type="evidence" value="ECO:0007669"/>
    <property type="project" value="InterPro"/>
</dbReference>
<organism>
    <name type="scientific">Pediculus humanus subsp. corporis</name>
    <name type="common">Body louse</name>
    <dbReference type="NCBI Taxonomy" id="121224"/>
    <lineage>
        <taxon>Eukaryota</taxon>
        <taxon>Metazoa</taxon>
        <taxon>Ecdysozoa</taxon>
        <taxon>Arthropoda</taxon>
        <taxon>Hexapoda</taxon>
        <taxon>Insecta</taxon>
        <taxon>Pterygota</taxon>
        <taxon>Neoptera</taxon>
        <taxon>Paraneoptera</taxon>
        <taxon>Psocodea</taxon>
        <taxon>Troctomorpha</taxon>
        <taxon>Phthiraptera</taxon>
        <taxon>Anoplura</taxon>
        <taxon>Pediculidae</taxon>
        <taxon>Pediculus</taxon>
    </lineage>
</organism>
<dbReference type="GO" id="GO:0019843">
    <property type="term" value="F:rRNA binding"/>
    <property type="evidence" value="ECO:0007669"/>
    <property type="project" value="InterPro"/>
</dbReference>
<dbReference type="Gene3D" id="6.10.160.10">
    <property type="match status" value="1"/>
</dbReference>
<protein>
    <submittedName>
        <fullName evidence="6">50S ribosomal protein L20, putative</fullName>
    </submittedName>
</protein>
<reference evidence="6" key="2">
    <citation type="submission" date="2007-04" db="EMBL/GenBank/DDBJ databases">
        <title>The genome of the human body louse.</title>
        <authorList>
            <consortium name="The Human Body Louse Genome Consortium"/>
            <person name="Kirkness E."/>
            <person name="Walenz B."/>
            <person name="Hass B."/>
            <person name="Bruggner R."/>
            <person name="Strausberg R."/>
        </authorList>
    </citation>
    <scope>NUCLEOTIDE SEQUENCE</scope>
    <source>
        <strain evidence="6">USDA</strain>
    </source>
</reference>
<dbReference type="EnsemblMetazoa" id="PHUM495720-RA">
    <property type="protein sequence ID" value="PHUM495720-PA"/>
    <property type="gene ID" value="PHUM495720"/>
</dbReference>
<dbReference type="InterPro" id="IPR009062">
    <property type="entry name" value="Smac/DIABLO-like_sf"/>
</dbReference>
<comment type="similarity">
    <text evidence="1 4">Belongs to the bacterial ribosomal protein bL20 family.</text>
</comment>
<dbReference type="OrthoDB" id="10251781at2759"/>
<dbReference type="PRINTS" id="PR00062">
    <property type="entry name" value="RIBOSOMALL20"/>
</dbReference>
<dbReference type="EMBL" id="DS235829">
    <property type="protein sequence ID" value="EEB17964.1"/>
    <property type="molecule type" value="Genomic_DNA"/>
</dbReference>
<keyword evidence="5" id="KW-0175">Coiled coil</keyword>
<dbReference type="NCBIfam" id="TIGR01032">
    <property type="entry name" value="rplT_bact"/>
    <property type="match status" value="1"/>
</dbReference>
<dbReference type="VEuPathDB" id="VectorBase:PHUM495720"/>
<evidence type="ECO:0000256" key="3">
    <source>
        <dbReference type="ARBA" id="ARBA00023274"/>
    </source>
</evidence>
<evidence type="ECO:0000256" key="5">
    <source>
        <dbReference type="SAM" id="Coils"/>
    </source>
</evidence>
<name>E0VX58_PEDHC</name>
<gene>
    <name evidence="7" type="primary">8235999</name>
    <name evidence="6" type="ORF">Phum_PHUM495720</name>
</gene>
<dbReference type="KEGG" id="phu:Phum_PHUM495720"/>
<feature type="coiled-coil region" evidence="5">
    <location>
        <begin position="334"/>
        <end position="368"/>
    </location>
</feature>
<dbReference type="Pfam" id="PF00453">
    <property type="entry name" value="Ribosomal_L20"/>
    <property type="match status" value="1"/>
</dbReference>
<evidence type="ECO:0000256" key="4">
    <source>
        <dbReference type="RuleBase" id="RU000561"/>
    </source>
</evidence>
<dbReference type="GO" id="GO:0006412">
    <property type="term" value="P:translation"/>
    <property type="evidence" value="ECO:0007669"/>
    <property type="project" value="InterPro"/>
</dbReference>
<accession>E0VX58</accession>
<evidence type="ECO:0000256" key="2">
    <source>
        <dbReference type="ARBA" id="ARBA00022980"/>
    </source>
</evidence>
<evidence type="ECO:0000313" key="8">
    <source>
        <dbReference type="Proteomes" id="UP000009046"/>
    </source>
</evidence>
<dbReference type="Proteomes" id="UP000009046">
    <property type="component" value="Unassembled WGS sequence"/>
</dbReference>
<reference evidence="6" key="1">
    <citation type="submission" date="2007-04" db="EMBL/GenBank/DDBJ databases">
        <title>Annotation of Pediculus humanus corporis strain USDA.</title>
        <authorList>
            <person name="Kirkness E."/>
            <person name="Hannick L."/>
            <person name="Hass B."/>
            <person name="Bruggner R."/>
            <person name="Lawson D."/>
            <person name="Bidwell S."/>
            <person name="Joardar V."/>
            <person name="Caler E."/>
            <person name="Walenz B."/>
            <person name="Inman J."/>
            <person name="Schobel S."/>
            <person name="Galinsky K."/>
            <person name="Amedeo P."/>
            <person name="Strausberg R."/>
        </authorList>
    </citation>
    <scope>NUCLEOTIDE SEQUENCE</scope>
    <source>
        <strain evidence="6">USDA</strain>
    </source>
</reference>
<dbReference type="GO" id="GO:0006915">
    <property type="term" value="P:apoptotic process"/>
    <property type="evidence" value="ECO:0007669"/>
    <property type="project" value="InterPro"/>
</dbReference>
<dbReference type="InterPro" id="IPR035566">
    <property type="entry name" value="Ribosomal_protein_bL20_C"/>
</dbReference>
<dbReference type="Gene3D" id="1.20.58.70">
    <property type="match status" value="2"/>
</dbReference>
<sequence length="392" mass="44821">MVFQTPCLFQKILHVKPFAGTDRFWRKRKILKFAAHFVGRHQNCYSIAIRRVIRALTNSCKSRNVKNEVRKELIQTRLNAACEEHGLPYPYLKESLIRSNILLNKKILVDLAIWEPRTFKSITYFAWNKAKAEGLEGINELEEPPSGVKSYWPVQTTHFARKVLGFSSIFLSLAKCEEEINSSQSKVNNLSHEHCIKQACLLSVNSASTLLTTTASALIDICNSYKESLNQMLSLLEEVQAFDGILKTFKRNQNTYHNFWNNRKINLNLSFVAGDNPLLWDAIVETRAKVNKAKAAVNELNSYMSSVEKVVTSTTEAAFLAGAEYMCTALCERLESAQREIKIQIGHIKKLEDDYLRMQQEIVSNKQNNKNKEDKKIVDVSKNGNFLNYLSE</sequence>
<dbReference type="eggNOG" id="KOG4707">
    <property type="taxonomic scope" value="Eukaryota"/>
</dbReference>
<dbReference type="GO" id="GO:0005840">
    <property type="term" value="C:ribosome"/>
    <property type="evidence" value="ECO:0007669"/>
    <property type="project" value="UniProtKB-KW"/>
</dbReference>
<evidence type="ECO:0000256" key="1">
    <source>
        <dbReference type="ARBA" id="ARBA00007698"/>
    </source>
</evidence>
<dbReference type="InterPro" id="IPR005813">
    <property type="entry name" value="Ribosomal_bL20"/>
</dbReference>
<dbReference type="RefSeq" id="XP_002430702.1">
    <property type="nucleotide sequence ID" value="XM_002430657.1"/>
</dbReference>
<dbReference type="STRING" id="121224.E0VX58"/>
<dbReference type="SUPFAM" id="SSF46984">
    <property type="entry name" value="Smac/diablo"/>
    <property type="match status" value="1"/>
</dbReference>
<dbReference type="SUPFAM" id="SSF74731">
    <property type="entry name" value="Ribosomal protein L20"/>
    <property type="match status" value="1"/>
</dbReference>
<keyword evidence="8" id="KW-1185">Reference proteome</keyword>
<proteinExistence type="inferred from homology"/>
<dbReference type="GO" id="GO:1990904">
    <property type="term" value="C:ribonucleoprotein complex"/>
    <property type="evidence" value="ECO:0007669"/>
    <property type="project" value="UniProtKB-KW"/>
</dbReference>
<evidence type="ECO:0000313" key="7">
    <source>
        <dbReference type="EnsemblMetazoa" id="PHUM495720-PA"/>
    </source>
</evidence>
<keyword evidence="3 4" id="KW-0687">Ribonucleoprotein</keyword>
<dbReference type="GeneID" id="8235999"/>
<dbReference type="EMBL" id="AAZO01006007">
    <property type="status" value="NOT_ANNOTATED_CDS"/>
    <property type="molecule type" value="Genomic_DNA"/>
</dbReference>